<name>A0A2P6V4K3_9CHLO</name>
<feature type="coiled-coil region" evidence="1">
    <location>
        <begin position="171"/>
        <end position="230"/>
    </location>
</feature>
<evidence type="ECO:0000256" key="1">
    <source>
        <dbReference type="SAM" id="Coils"/>
    </source>
</evidence>
<proteinExistence type="predicted"/>
<feature type="region of interest" description="Disordered" evidence="2">
    <location>
        <begin position="1"/>
        <end position="20"/>
    </location>
</feature>
<comment type="caution">
    <text evidence="4">The sequence shown here is derived from an EMBL/GenBank/DDBJ whole genome shotgun (WGS) entry which is preliminary data.</text>
</comment>
<feature type="region of interest" description="Disordered" evidence="2">
    <location>
        <begin position="108"/>
        <end position="137"/>
    </location>
</feature>
<keyword evidence="3" id="KW-1133">Transmembrane helix</keyword>
<accession>A0A2P6V4K3</accession>
<evidence type="ECO:0000256" key="3">
    <source>
        <dbReference type="SAM" id="Phobius"/>
    </source>
</evidence>
<evidence type="ECO:0000313" key="4">
    <source>
        <dbReference type="EMBL" id="PSC69021.1"/>
    </source>
</evidence>
<sequence length="1362" mass="136891">MPTPRRHLGGVQQARGDASSEAAAAAFAAAVDGARPASPSYRVVYSSEEPLNDGGELHVERRAGSLSAWYCCGNGGTPRHPAGDAGGGDEGAPLRGSLTVVLHDDDAAAHEQGGGPAGGKPASQRAAEHPGKGPQAWETNTLYDYLKGLAEASGNGMEADSEEWVRRVSALRAALRERDSEVAALQRALEEHAEAAAGAEAAASAAEEHVAQLERRVAELEARCRALMRQLEAAAGGVADGPTPHHPSTRGLGAVHTPGLKRRLTPVAPAAAAHSPGQDSYFLQLPAQSYAEHQGCGFWESLWEGAAAQPWRWAAAACGLALLLLIILCATLVPAARRRAAAPKFLEAPAVAAAGATWLDVAARLDRPALLSYMAFRQADLNTPVPGLGRTLLELLQEEAVQAAAVAAASAPASSSDPAAAPQAGLQQLAVACGWAPVAAASADASQPAPLLSVLSAAAGAASACAAGGATAPPGRCTRCPRLEDGTAYTLLLVAGPASGRGGSLSDVRVLNAVTGNSALNVNSVEPPFTSNANATSFQLSIKLNAPGTLFYAVVHDRLYAPAGDSLLAFGPSTPNAVAVLSAQPSAFKGGLVANGSVEVTAAEQWARVTVAPPCVGAALCARSAWGLQPSTPYRVFLVAVDRWGNADPAPAVATVTTAAAAAPALLPATQPANLTATSFGMTVGQSASGGVYWLLAVAKPGTSPSGAGVQPGSWAVVTGLAANADRRRLASTSIPALAGSSSSSSSSAGAASAHYQQRRTLLEESSAPGSLIAPSCYPANRTCGLAPPAAFASLSAELAADFTVVASGCTPVPAAGQPLALPPFTGLSNNTLYHLLLATEDLGVPQPARLAPPAMFAVRTVDLSAPRLACGFPLATNVTSTSFALSALLSKAGASVHFVVLPAGAAAPTAAEVLSGSGSGGAVPAAAGNLTRSGWLPWEAAPAAGGAGDARKAWAPVGGLQGGGNYTAFFTLSTDGRAPIAGTPLAVLSGILLPVVTPPTFTRLRGLNASVDEARGTFALQLASELDRAAEVHYALYRNYSCISGDPSPADVVAGNALPASVCKCEDAAYCARAAAGSFAAPASGVLHGVGGDLSPLPFQSLRNASEAELKCFQGGLGQATDTYNIYLVAGNALPTYTGLAPQCASFAQAAAAAAAAAAGGDFDASCPAAPQLACAQSQLRADTQALQSGAVAAWRSGVTSTSGGNSSVEWQPPAGASVDRRPARVQLSLEGGAAPAFTFGPSFPADLRTASSLGFTFALDKPALLIYAVFRPMPIDASGAPQAPVLIATGRVPVFDASTNATTGAITACPWAPGGAMQSQSQFYLTFVARDKYGRMDGLCPGQAPGAAPRVCTDLAFTGG</sequence>
<evidence type="ECO:0000313" key="5">
    <source>
        <dbReference type="Proteomes" id="UP000239649"/>
    </source>
</evidence>
<reference evidence="4 5" key="1">
    <citation type="journal article" date="2018" name="Plant J.">
        <title>Genome sequences of Chlorella sorokiniana UTEX 1602 and Micractinium conductrix SAG 241.80: implications to maltose excretion by a green alga.</title>
        <authorList>
            <person name="Arriola M.B."/>
            <person name="Velmurugan N."/>
            <person name="Zhang Y."/>
            <person name="Plunkett M.H."/>
            <person name="Hondzo H."/>
            <person name="Barney B.M."/>
        </authorList>
    </citation>
    <scope>NUCLEOTIDE SEQUENCE [LARGE SCALE GENOMIC DNA]</scope>
    <source>
        <strain evidence="4 5">SAG 241.80</strain>
    </source>
</reference>
<feature type="transmembrane region" description="Helical" evidence="3">
    <location>
        <begin position="311"/>
        <end position="333"/>
    </location>
</feature>
<dbReference type="Proteomes" id="UP000239649">
    <property type="component" value="Unassembled WGS sequence"/>
</dbReference>
<dbReference type="OrthoDB" id="510885at2759"/>
<gene>
    <name evidence="4" type="ORF">C2E20_7407</name>
</gene>
<keyword evidence="5" id="KW-1185">Reference proteome</keyword>
<keyword evidence="3" id="KW-0812">Transmembrane</keyword>
<evidence type="ECO:0000256" key="2">
    <source>
        <dbReference type="SAM" id="MobiDB-lite"/>
    </source>
</evidence>
<feature type="compositionally biased region" description="Low complexity" evidence="2">
    <location>
        <begin position="1199"/>
        <end position="1210"/>
    </location>
</feature>
<organism evidence="4 5">
    <name type="scientific">Micractinium conductrix</name>
    <dbReference type="NCBI Taxonomy" id="554055"/>
    <lineage>
        <taxon>Eukaryota</taxon>
        <taxon>Viridiplantae</taxon>
        <taxon>Chlorophyta</taxon>
        <taxon>core chlorophytes</taxon>
        <taxon>Trebouxiophyceae</taxon>
        <taxon>Chlorellales</taxon>
        <taxon>Chlorellaceae</taxon>
        <taxon>Chlorella clade</taxon>
        <taxon>Micractinium</taxon>
    </lineage>
</organism>
<keyword evidence="1" id="KW-0175">Coiled coil</keyword>
<dbReference type="EMBL" id="LHPF02000030">
    <property type="protein sequence ID" value="PSC69021.1"/>
    <property type="molecule type" value="Genomic_DNA"/>
</dbReference>
<feature type="region of interest" description="Disordered" evidence="2">
    <location>
        <begin position="1199"/>
        <end position="1223"/>
    </location>
</feature>
<keyword evidence="3" id="KW-0472">Membrane</keyword>
<protein>
    <submittedName>
        <fullName evidence="4">Uncharacterized protein</fullName>
    </submittedName>
</protein>